<dbReference type="RefSeq" id="WP_204195000.1">
    <property type="nucleotide sequence ID" value="NZ_JAFEMC010000001.1"/>
</dbReference>
<proteinExistence type="predicted"/>
<feature type="region of interest" description="Disordered" evidence="1">
    <location>
        <begin position="118"/>
        <end position="169"/>
    </location>
</feature>
<feature type="domain" description="Ice-binding protein C-terminal" evidence="2">
    <location>
        <begin position="177"/>
        <end position="202"/>
    </location>
</feature>
<dbReference type="NCBIfam" id="NF035944">
    <property type="entry name" value="PEPxxWA-CTERM"/>
    <property type="match status" value="1"/>
</dbReference>
<feature type="compositionally biased region" description="Pro residues" evidence="1">
    <location>
        <begin position="144"/>
        <end position="169"/>
    </location>
</feature>
<comment type="caution">
    <text evidence="3">The sequence shown here is derived from an EMBL/GenBank/DDBJ whole genome shotgun (WGS) entry which is preliminary data.</text>
</comment>
<dbReference type="EMBL" id="JAFEMC010000001">
    <property type="protein sequence ID" value="MBM6575467.1"/>
    <property type="molecule type" value="Genomic_DNA"/>
</dbReference>
<keyword evidence="4" id="KW-1185">Reference proteome</keyword>
<dbReference type="Pfam" id="PF07589">
    <property type="entry name" value="PEP-CTERM"/>
    <property type="match status" value="1"/>
</dbReference>
<protein>
    <submittedName>
        <fullName evidence="3">PEPxxWA-CTERM sorting domain-containing protein</fullName>
    </submittedName>
</protein>
<feature type="region of interest" description="Disordered" evidence="1">
    <location>
        <begin position="13"/>
        <end position="32"/>
    </location>
</feature>
<evidence type="ECO:0000313" key="4">
    <source>
        <dbReference type="Proteomes" id="UP000763641"/>
    </source>
</evidence>
<reference evidence="3 4" key="1">
    <citation type="submission" date="2020-12" db="EMBL/GenBank/DDBJ databases">
        <title>Sphingomonas sp.</title>
        <authorList>
            <person name="Kim M.K."/>
        </authorList>
    </citation>
    <scope>NUCLEOTIDE SEQUENCE [LARGE SCALE GENOMIC DNA]</scope>
    <source>
        <strain evidence="3 4">BT552</strain>
    </source>
</reference>
<organism evidence="3 4">
    <name type="scientific">Sphingomonas longa</name>
    <dbReference type="NCBI Taxonomy" id="2778730"/>
    <lineage>
        <taxon>Bacteria</taxon>
        <taxon>Pseudomonadati</taxon>
        <taxon>Pseudomonadota</taxon>
        <taxon>Alphaproteobacteria</taxon>
        <taxon>Sphingomonadales</taxon>
        <taxon>Sphingomonadaceae</taxon>
        <taxon>Sphingomonas</taxon>
    </lineage>
</organism>
<dbReference type="NCBIfam" id="TIGR02595">
    <property type="entry name" value="PEP_CTERM"/>
    <property type="match status" value="1"/>
</dbReference>
<feature type="compositionally biased region" description="Pro residues" evidence="1">
    <location>
        <begin position="118"/>
        <end position="134"/>
    </location>
</feature>
<accession>A0ABS2D3G4</accession>
<name>A0ABS2D3G4_9SPHN</name>
<sequence length="319" mass="31307">MATAVATVPAAKRAVHHATAPKPKAVARPAKRAVEQPRLVRASMPPREFICDPIIGPGNGIISAPIVPLVSFASPIPDEPIVGLGSPGGATATPIVPAGFTPIGAPGGGGGGVIVPPTPTPTPEPTAVPTPEPTMAPTATPTVAPTPGPTDAPTPEPTVAPTPEPTVGPPGTPPVGTVPEPSVWLMLILGFGLLGAGLRHRRNGRITARGLAPQVVAAGALWAGATPIAAGDMAATLATQAAAQSAGTGLAGKLMLCVCPAVLTAGTVMTVPPVRNAVHTATSPAGVRPIRNLCVESPAPVEGPAPFVAAITPQEPAAG</sequence>
<dbReference type="InterPro" id="IPR013424">
    <property type="entry name" value="Ice-binding_C"/>
</dbReference>
<evidence type="ECO:0000313" key="3">
    <source>
        <dbReference type="EMBL" id="MBM6575467.1"/>
    </source>
</evidence>
<evidence type="ECO:0000256" key="1">
    <source>
        <dbReference type="SAM" id="MobiDB-lite"/>
    </source>
</evidence>
<gene>
    <name evidence="3" type="ORF">ILT43_03730</name>
</gene>
<dbReference type="Proteomes" id="UP000763641">
    <property type="component" value="Unassembled WGS sequence"/>
</dbReference>
<evidence type="ECO:0000259" key="2">
    <source>
        <dbReference type="Pfam" id="PF07589"/>
    </source>
</evidence>